<dbReference type="EMBL" id="CP024848">
    <property type="protein sequence ID" value="AXI08839.1"/>
    <property type="molecule type" value="Genomic_DNA"/>
</dbReference>
<dbReference type="AlphaFoldDB" id="A0A345PFQ9"/>
<dbReference type="GO" id="GO:0005886">
    <property type="term" value="C:plasma membrane"/>
    <property type="evidence" value="ECO:0007669"/>
    <property type="project" value="UniProtKB-SubCell"/>
</dbReference>
<protein>
    <submittedName>
        <fullName evidence="10">DUF421 domain-containing protein</fullName>
    </submittedName>
</protein>
<comment type="subcellular location">
    <subcellularLocation>
        <location evidence="1">Cell membrane</location>
        <topology evidence="1">Multi-pass membrane protein</topology>
    </subcellularLocation>
</comment>
<dbReference type="PANTHER" id="PTHR34582">
    <property type="entry name" value="UPF0702 TRANSMEMBRANE PROTEIN YCAP"/>
    <property type="match status" value="1"/>
</dbReference>
<gene>
    <name evidence="10" type="ORF">CUC15_07890</name>
</gene>
<feature type="transmembrane region" description="Helical" evidence="7">
    <location>
        <begin position="6"/>
        <end position="26"/>
    </location>
</feature>
<dbReference type="OrthoDB" id="9778331at2"/>
<accession>A0A345PFQ9</accession>
<dbReference type="InterPro" id="IPR023090">
    <property type="entry name" value="UPF0702_alpha/beta_dom_sf"/>
</dbReference>
<feature type="domain" description="YetF C-terminal" evidence="8">
    <location>
        <begin position="82"/>
        <end position="214"/>
    </location>
</feature>
<keyword evidence="6 7" id="KW-0472">Membrane</keyword>
<evidence type="ECO:0000259" key="8">
    <source>
        <dbReference type="Pfam" id="PF04239"/>
    </source>
</evidence>
<dbReference type="PANTHER" id="PTHR34582:SF7">
    <property type="entry name" value="UPF0702 TRANSMEMBRANE PROTEIN YDFS"/>
    <property type="match status" value="1"/>
</dbReference>
<evidence type="ECO:0000256" key="6">
    <source>
        <dbReference type="ARBA" id="ARBA00023136"/>
    </source>
</evidence>
<name>A0A345PFQ9_9BACI</name>
<evidence type="ECO:0000256" key="5">
    <source>
        <dbReference type="ARBA" id="ARBA00022989"/>
    </source>
</evidence>
<feature type="transmembrane region" description="Helical" evidence="7">
    <location>
        <begin position="59"/>
        <end position="81"/>
    </location>
</feature>
<proteinExistence type="inferred from homology"/>
<dbReference type="InterPro" id="IPR007353">
    <property type="entry name" value="DUF421"/>
</dbReference>
<dbReference type="Pfam" id="PF04239">
    <property type="entry name" value="DUF421"/>
    <property type="match status" value="1"/>
</dbReference>
<keyword evidence="4 7" id="KW-0812">Transmembrane</keyword>
<dbReference type="Pfam" id="PF07870">
    <property type="entry name" value="DUF1657"/>
    <property type="match status" value="1"/>
</dbReference>
<dbReference type="Pfam" id="PF20730">
    <property type="entry name" value="YetF_N"/>
    <property type="match status" value="1"/>
</dbReference>
<feature type="transmembrane region" description="Helical" evidence="7">
    <location>
        <begin position="33"/>
        <end position="53"/>
    </location>
</feature>
<dbReference type="Gene3D" id="3.30.240.20">
    <property type="entry name" value="bsu07140 like domains"/>
    <property type="match status" value="2"/>
</dbReference>
<evidence type="ECO:0000313" key="11">
    <source>
        <dbReference type="Proteomes" id="UP000253908"/>
    </source>
</evidence>
<feature type="domain" description="YetF-like N-terminal transmembrane" evidence="9">
    <location>
        <begin position="4"/>
        <end position="79"/>
    </location>
</feature>
<evidence type="ECO:0000313" key="10">
    <source>
        <dbReference type="EMBL" id="AXI08839.1"/>
    </source>
</evidence>
<dbReference type="KEGG" id="ocn:CUC15_07890"/>
<organism evidence="10 11">
    <name type="scientific">Oceanobacillus zhaokaii</name>
    <dbReference type="NCBI Taxonomy" id="2052660"/>
    <lineage>
        <taxon>Bacteria</taxon>
        <taxon>Bacillati</taxon>
        <taxon>Bacillota</taxon>
        <taxon>Bacilli</taxon>
        <taxon>Bacillales</taxon>
        <taxon>Bacillaceae</taxon>
        <taxon>Oceanobacillus</taxon>
    </lineage>
</organism>
<keyword evidence="11" id="KW-1185">Reference proteome</keyword>
<reference evidence="11" key="1">
    <citation type="submission" date="2017-11" db="EMBL/GenBank/DDBJ databases">
        <authorList>
            <person name="Zhu W."/>
        </authorList>
    </citation>
    <scope>NUCLEOTIDE SEQUENCE [LARGE SCALE GENOMIC DNA]</scope>
    <source>
        <strain evidence="11">160</strain>
    </source>
</reference>
<evidence type="ECO:0000256" key="3">
    <source>
        <dbReference type="ARBA" id="ARBA00022475"/>
    </source>
</evidence>
<evidence type="ECO:0000256" key="4">
    <source>
        <dbReference type="ARBA" id="ARBA00022692"/>
    </source>
</evidence>
<dbReference type="InterPro" id="IPR012452">
    <property type="entry name" value="DUF1657"/>
</dbReference>
<keyword evidence="5 7" id="KW-1133">Transmembrane helix</keyword>
<dbReference type="InterPro" id="IPR048454">
    <property type="entry name" value="YetF_N"/>
</dbReference>
<dbReference type="RefSeq" id="WP_114916134.1">
    <property type="nucleotide sequence ID" value="NZ_CP024848.1"/>
</dbReference>
<dbReference type="Proteomes" id="UP000253908">
    <property type="component" value="Chromosome"/>
</dbReference>
<comment type="similarity">
    <text evidence="2">Belongs to the UPF0702 family.</text>
</comment>
<evidence type="ECO:0000256" key="1">
    <source>
        <dbReference type="ARBA" id="ARBA00004651"/>
    </source>
</evidence>
<sequence length="286" mass="32035">MPEYVLILIRSIGAFLLLLLMTRIMGKKQISQLTFFDYCVGITIGSIAASMSVDQNIKITNGLVSLVIWGLFPIILSYLGIKSRLFSRITDGKPAIIIKNGEVLEKSMKKNQITLDELLLLLRTQGAFRVSDVEMAVLETNGELSVMKKTDQQPITPSALGLKLEQEHSPTALILDGKLITENLSILGYTEEWIVGEIEKQGASAIKEVFLAQIDSKGELYVDLYDERSKRAVVKQRPLLAAELKKLQADLEIYSLETDNREAKEMYSIQAARLQDVIERVSPYLK</sequence>
<evidence type="ECO:0000256" key="7">
    <source>
        <dbReference type="SAM" id="Phobius"/>
    </source>
</evidence>
<evidence type="ECO:0000259" key="9">
    <source>
        <dbReference type="Pfam" id="PF20730"/>
    </source>
</evidence>
<keyword evidence="3" id="KW-1003">Cell membrane</keyword>
<evidence type="ECO:0000256" key="2">
    <source>
        <dbReference type="ARBA" id="ARBA00006448"/>
    </source>
</evidence>